<dbReference type="AlphaFoldDB" id="A0A6H1NVU4"/>
<name>A0A6H1NVU4_PRIMG</name>
<proteinExistence type="predicted"/>
<gene>
    <name evidence="2" type="primary">sinI</name>
    <name evidence="2" type="ORF">HFZ78_00050</name>
</gene>
<reference evidence="2 3" key="2">
    <citation type="submission" date="2020-04" db="EMBL/GenBank/DDBJ databases">
        <authorList>
            <person name="Fomenkov A."/>
            <person name="Anton B.P."/>
            <person name="Roberts R.J."/>
        </authorList>
    </citation>
    <scope>NUCLEOTIDE SEQUENCE [LARGE SCALE GENOMIC DNA]</scope>
    <source>
        <strain evidence="2 3">S2</strain>
    </source>
</reference>
<dbReference type="GO" id="GO:0046983">
    <property type="term" value="F:protein dimerization activity"/>
    <property type="evidence" value="ECO:0007669"/>
    <property type="project" value="InterPro"/>
</dbReference>
<dbReference type="Pfam" id="PF08671">
    <property type="entry name" value="SinI"/>
    <property type="match status" value="1"/>
</dbReference>
<dbReference type="GO" id="GO:0006355">
    <property type="term" value="P:regulation of DNA-templated transcription"/>
    <property type="evidence" value="ECO:0007669"/>
    <property type="project" value="InterPro"/>
</dbReference>
<protein>
    <submittedName>
        <fullName evidence="2">DNA-binding anti-repressor SinI</fullName>
    </submittedName>
</protein>
<evidence type="ECO:0000313" key="3">
    <source>
        <dbReference type="Proteomes" id="UP000501868"/>
    </source>
</evidence>
<dbReference type="GO" id="GO:0003677">
    <property type="term" value="F:DNA binding"/>
    <property type="evidence" value="ECO:0007669"/>
    <property type="project" value="UniProtKB-KW"/>
</dbReference>
<dbReference type="InterPro" id="IPR036281">
    <property type="entry name" value="SinR/SinI_dimer_dom_sf"/>
</dbReference>
<dbReference type="PROSITE" id="PS51500">
    <property type="entry name" value="SIN"/>
    <property type="match status" value="1"/>
</dbReference>
<evidence type="ECO:0000259" key="1">
    <source>
        <dbReference type="PROSITE" id="PS51500"/>
    </source>
</evidence>
<dbReference type="InterPro" id="IPR010981">
    <property type="entry name" value="SinR/SinI_dimer_dom"/>
</dbReference>
<feature type="domain" description="Sin" evidence="1">
    <location>
        <begin position="2"/>
        <end position="40"/>
    </location>
</feature>
<organism evidence="2 3">
    <name type="scientific">Priestia megaterium</name>
    <name type="common">Bacillus megaterium</name>
    <dbReference type="NCBI Taxonomy" id="1404"/>
    <lineage>
        <taxon>Bacteria</taxon>
        <taxon>Bacillati</taxon>
        <taxon>Bacillota</taxon>
        <taxon>Bacilli</taxon>
        <taxon>Bacillales</taxon>
        <taxon>Bacillaceae</taxon>
        <taxon>Priestia</taxon>
    </lineage>
</organism>
<sequence>MNVSESEVAVIDNEWFVLILEAKELGLSVESIKSFLKKNEVKGMK</sequence>
<reference evidence="2 3" key="1">
    <citation type="submission" date="2020-04" db="EMBL/GenBank/DDBJ databases">
        <title>Genome-Wide Identification of 5-Methylcytosine Sites in Bacterial Genomes By High-Throughput Sequencing of MspJI Restriction Fragments.</title>
        <authorList>
            <person name="Wu V."/>
        </authorList>
    </citation>
    <scope>NUCLEOTIDE SEQUENCE [LARGE SCALE GENOMIC DNA]</scope>
    <source>
        <strain evidence="2 3">S2</strain>
    </source>
</reference>
<dbReference type="EMBL" id="CP051128">
    <property type="protein sequence ID" value="QIZ05355.1"/>
    <property type="molecule type" value="Genomic_DNA"/>
</dbReference>
<dbReference type="SUPFAM" id="SSF47406">
    <property type="entry name" value="SinR repressor dimerisation domain-like"/>
    <property type="match status" value="1"/>
</dbReference>
<keyword evidence="2" id="KW-0238">DNA-binding</keyword>
<evidence type="ECO:0000313" key="2">
    <source>
        <dbReference type="EMBL" id="QIZ05355.1"/>
    </source>
</evidence>
<accession>A0A6H1NVU4</accession>
<dbReference type="Proteomes" id="UP000501868">
    <property type="component" value="Chromosome"/>
</dbReference>